<reference evidence="2 3" key="1">
    <citation type="submission" date="2016-10" db="EMBL/GenBank/DDBJ databases">
        <title>Draft genome sequence of Coniochaeta ligniaria NRRL30616, a lignocellulolytic fungus for bioabatement of inhibitors in plant biomass hydrolysates.</title>
        <authorList>
            <consortium name="DOE Joint Genome Institute"/>
            <person name="Jimenez D.J."/>
            <person name="Hector R.E."/>
            <person name="Riley R."/>
            <person name="Sun H."/>
            <person name="Grigoriev I.V."/>
            <person name="Van Elsas J.D."/>
            <person name="Nichols N.N."/>
        </authorList>
    </citation>
    <scope>NUCLEOTIDE SEQUENCE [LARGE SCALE GENOMIC DNA]</scope>
    <source>
        <strain evidence="2 3">NRRL 30616</strain>
    </source>
</reference>
<dbReference type="STRING" id="1408157.A0A1J7ISI2"/>
<feature type="compositionally biased region" description="Basic and acidic residues" evidence="1">
    <location>
        <begin position="240"/>
        <end position="253"/>
    </location>
</feature>
<name>A0A1J7ISI2_9PEZI</name>
<evidence type="ECO:0000313" key="2">
    <source>
        <dbReference type="EMBL" id="OIW30131.1"/>
    </source>
</evidence>
<organism evidence="2 3">
    <name type="scientific">Coniochaeta ligniaria NRRL 30616</name>
    <dbReference type="NCBI Taxonomy" id="1408157"/>
    <lineage>
        <taxon>Eukaryota</taxon>
        <taxon>Fungi</taxon>
        <taxon>Dikarya</taxon>
        <taxon>Ascomycota</taxon>
        <taxon>Pezizomycotina</taxon>
        <taxon>Sordariomycetes</taxon>
        <taxon>Sordariomycetidae</taxon>
        <taxon>Coniochaetales</taxon>
        <taxon>Coniochaetaceae</taxon>
        <taxon>Coniochaeta</taxon>
    </lineage>
</organism>
<protein>
    <recommendedName>
        <fullName evidence="4">Fungal N-terminal domain-containing protein</fullName>
    </recommendedName>
</protein>
<dbReference type="Proteomes" id="UP000182658">
    <property type="component" value="Unassembled WGS sequence"/>
</dbReference>
<evidence type="ECO:0000313" key="3">
    <source>
        <dbReference type="Proteomes" id="UP000182658"/>
    </source>
</evidence>
<dbReference type="EMBL" id="KV875097">
    <property type="protein sequence ID" value="OIW30131.1"/>
    <property type="molecule type" value="Genomic_DNA"/>
</dbReference>
<sequence>MDPVGFTRGVDAVITAVLRSVQATKDVVDGLQNAPQTVAECGSLLHQTEITLIALQQTLEAYSEPHSAIASFIHEIEISKALYWTTSVCQQLEAAITSPSTGSGVKQRSKSLHSNKLRIQWFERDLAHCQRTITNVLSAITLIASSRTSGNVEQLQDQFDALDWELVDLGKQLGAALEYNRRLSVREGTSAELRLSAQLTGGLQEICQRAVSTTRAYRTGRALTPDPEQDLVSPLRLAGRHHETGIHADKTGVEEDDSEDEEDDSEDEEDDSEDEDAVEVHGYPDVSAIMAFIKDGIPMQRLQTNLRKLVLDIVWKHDVLQSPRSMPRSFPDLVDDIWCRLRLNLPEPRVPSGKRRIRWTCVSEICLILRVRQQTVTDILSVMWI</sequence>
<proteinExistence type="predicted"/>
<dbReference type="AlphaFoldDB" id="A0A1J7ISI2"/>
<evidence type="ECO:0008006" key="4">
    <source>
        <dbReference type="Google" id="ProtNLM"/>
    </source>
</evidence>
<dbReference type="InParanoid" id="A0A1J7ISI2"/>
<keyword evidence="3" id="KW-1185">Reference proteome</keyword>
<evidence type="ECO:0000256" key="1">
    <source>
        <dbReference type="SAM" id="MobiDB-lite"/>
    </source>
</evidence>
<feature type="compositionally biased region" description="Acidic residues" evidence="1">
    <location>
        <begin position="254"/>
        <end position="277"/>
    </location>
</feature>
<feature type="region of interest" description="Disordered" evidence="1">
    <location>
        <begin position="238"/>
        <end position="279"/>
    </location>
</feature>
<gene>
    <name evidence="2" type="ORF">CONLIGDRAFT_575911</name>
</gene>
<accession>A0A1J7ISI2</accession>